<gene>
    <name evidence="1" type="ORF">SVIM_LOCUS2137</name>
</gene>
<sequence>MKIRHVLCQVDEQCFHLYTHFCRKKRIGFNLLSSQRYSLEFQFLKAFGGDVWMICQNPTSEELRHSL</sequence>
<protein>
    <submittedName>
        <fullName evidence="1">Uncharacterized protein</fullName>
    </submittedName>
</protein>
<evidence type="ECO:0000313" key="1">
    <source>
        <dbReference type="EMBL" id="VFU20008.1"/>
    </source>
</evidence>
<reference evidence="1" key="1">
    <citation type="submission" date="2019-03" db="EMBL/GenBank/DDBJ databases">
        <authorList>
            <person name="Mank J."/>
            <person name="Almeida P."/>
        </authorList>
    </citation>
    <scope>NUCLEOTIDE SEQUENCE</scope>
    <source>
        <strain evidence="1">78183</strain>
    </source>
</reference>
<name>A0A6N2K2H1_SALVM</name>
<dbReference type="EMBL" id="CAADRP010000001">
    <property type="protein sequence ID" value="VFU20008.1"/>
    <property type="molecule type" value="Genomic_DNA"/>
</dbReference>
<dbReference type="AlphaFoldDB" id="A0A6N2K2H1"/>
<accession>A0A6N2K2H1</accession>
<organism evidence="1">
    <name type="scientific">Salix viminalis</name>
    <name type="common">Common osier</name>
    <name type="synonym">Basket willow</name>
    <dbReference type="NCBI Taxonomy" id="40686"/>
    <lineage>
        <taxon>Eukaryota</taxon>
        <taxon>Viridiplantae</taxon>
        <taxon>Streptophyta</taxon>
        <taxon>Embryophyta</taxon>
        <taxon>Tracheophyta</taxon>
        <taxon>Spermatophyta</taxon>
        <taxon>Magnoliopsida</taxon>
        <taxon>eudicotyledons</taxon>
        <taxon>Gunneridae</taxon>
        <taxon>Pentapetalae</taxon>
        <taxon>rosids</taxon>
        <taxon>fabids</taxon>
        <taxon>Malpighiales</taxon>
        <taxon>Salicaceae</taxon>
        <taxon>Saliceae</taxon>
        <taxon>Salix</taxon>
    </lineage>
</organism>
<proteinExistence type="predicted"/>